<feature type="region of interest" description="Disordered" evidence="3">
    <location>
        <begin position="746"/>
        <end position="813"/>
    </location>
</feature>
<feature type="region of interest" description="Disordered" evidence="3">
    <location>
        <begin position="404"/>
        <end position="423"/>
    </location>
</feature>
<dbReference type="Proteomes" id="UP000580250">
    <property type="component" value="Unassembled WGS sequence"/>
</dbReference>
<name>A0A6V7XXW5_MELEN</name>
<evidence type="ECO:0000313" key="6">
    <source>
        <dbReference type="Proteomes" id="UP000580250"/>
    </source>
</evidence>
<dbReference type="InterPro" id="IPR036427">
    <property type="entry name" value="Bromodomain-like_sf"/>
</dbReference>
<protein>
    <recommendedName>
        <fullName evidence="4">Bromo domain-containing protein</fullName>
    </recommendedName>
</protein>
<gene>
    <name evidence="5" type="ORF">MENT_LOCUS57148</name>
</gene>
<dbReference type="PROSITE" id="PS50014">
    <property type="entry name" value="BROMODOMAIN_2"/>
    <property type="match status" value="1"/>
</dbReference>
<dbReference type="PRINTS" id="PR00503">
    <property type="entry name" value="BROMODOMAIN"/>
</dbReference>
<dbReference type="PANTHER" id="PTHR15398:SF4">
    <property type="entry name" value="BROMODOMAIN-CONTAINING PROTEIN 8 ISOFORM X1"/>
    <property type="match status" value="1"/>
</dbReference>
<reference evidence="5 6" key="1">
    <citation type="submission" date="2020-08" db="EMBL/GenBank/DDBJ databases">
        <authorList>
            <person name="Koutsovoulos G."/>
            <person name="Danchin GJ E."/>
        </authorList>
    </citation>
    <scope>NUCLEOTIDE SEQUENCE [LARGE SCALE GENOMIC DNA]</scope>
</reference>
<evidence type="ECO:0000256" key="1">
    <source>
        <dbReference type="ARBA" id="ARBA00023117"/>
    </source>
</evidence>
<evidence type="ECO:0000313" key="5">
    <source>
        <dbReference type="EMBL" id="CAD2203457.1"/>
    </source>
</evidence>
<dbReference type="EMBL" id="CAJEWN010002395">
    <property type="protein sequence ID" value="CAD2203457.1"/>
    <property type="molecule type" value="Genomic_DNA"/>
</dbReference>
<dbReference type="SUPFAM" id="SSF47370">
    <property type="entry name" value="Bromodomain"/>
    <property type="match status" value="1"/>
</dbReference>
<dbReference type="Pfam" id="PF00439">
    <property type="entry name" value="Bromodomain"/>
    <property type="match status" value="1"/>
</dbReference>
<dbReference type="PANTHER" id="PTHR15398">
    <property type="entry name" value="BROMODOMAIN-CONTAINING PROTEIN 8"/>
    <property type="match status" value="1"/>
</dbReference>
<comment type="caution">
    <text evidence="5">The sequence shown here is derived from an EMBL/GenBank/DDBJ whole genome shotgun (WGS) entry which is preliminary data.</text>
</comment>
<evidence type="ECO:0000256" key="2">
    <source>
        <dbReference type="PROSITE-ProRule" id="PRU00035"/>
    </source>
</evidence>
<dbReference type="AlphaFoldDB" id="A0A6V7XXW5"/>
<dbReference type="InterPro" id="IPR001487">
    <property type="entry name" value="Bromodomain"/>
</dbReference>
<feature type="compositionally biased region" description="Basic and acidic residues" evidence="3">
    <location>
        <begin position="782"/>
        <end position="792"/>
    </location>
</feature>
<dbReference type="GO" id="GO:0035267">
    <property type="term" value="C:NuA4 histone acetyltransferase complex"/>
    <property type="evidence" value="ECO:0007669"/>
    <property type="project" value="TreeGrafter"/>
</dbReference>
<sequence>MIRTSTDLTTWTLFEKIRLLELFMNKEILWEGRAEILQNEFAQRPHNFFTVQNIRQELHQIFVTPNPEHVYGLPLHPRGKEAAEMWLKYFRKELTKQRELQKQMFAISMRRHLDLIKRFQQGKLPPQEIEAILTEARERDAQRPDRELYETKLKEMLDKLQLDSLDNIRTFSDYFSYLRGEKIPTPPPEPLEETFPKSPSLVRLKSPLLHSPELVLKDIKNNTIQAQEQRASTNEVNQRTTTITCVGNARQNDEFPLDDFSLLEDDESNEEINERINQSMQLIKMGGQEKDIFVECVLKIVQCASVEEKVIVPPLPITNSLEEPMTSTKAAQINALEAELIEPTTQPSKQQQSRRRRQKSTSQKTKLSKTQLKIPQQLPAIKTAVLPPPPRNLRSSTAKKIIEEEMEAPIPKTEEEEIKTVAGEELASTVAPIGSRKRKRNVTEFLKPPQTDTNDQQHDEDEGPPAKNLRRSSHSSPSSQTEPKTSTEAKKAPKQPDSAALTPEISSVKEKAEAPVKIEQEQPIVPIKTPPPPPLQLSTPTLHSHVAATAKLRSSLRRAALASATPSPAVDSVGTNGLFLRPGNHSSSEVIPKEVLLTLWKDIRTHRHSYVFDQPVDEGEVPGYHSAIKKPMDLNTLFQLIESFTIQTFGQFTHHILKIFANAVMYNSTGHHVNTCAKEMLAYALKCSLIPFWSMVCWNFSTPIFGTSSNCQSIASESDCPFDGQLSRSSSGISCSQTASTSNAAKTSTQQKLLRSSSISKRETSKTKAIPSSASSSTSSHSETKKETENDKQISNVPKNETLPKKRRLHRTR</sequence>
<evidence type="ECO:0000259" key="4">
    <source>
        <dbReference type="PROSITE" id="PS50014"/>
    </source>
</evidence>
<feature type="compositionally biased region" description="Basic and acidic residues" evidence="3">
    <location>
        <begin position="507"/>
        <end position="520"/>
    </location>
</feature>
<dbReference type="Gene3D" id="1.20.920.10">
    <property type="entry name" value="Bromodomain-like"/>
    <property type="match status" value="1"/>
</dbReference>
<feature type="compositionally biased region" description="Low complexity" evidence="3">
    <location>
        <begin position="360"/>
        <end position="373"/>
    </location>
</feature>
<organism evidence="5 6">
    <name type="scientific">Meloidogyne enterolobii</name>
    <name type="common">Root-knot nematode worm</name>
    <name type="synonym">Meloidogyne mayaguensis</name>
    <dbReference type="NCBI Taxonomy" id="390850"/>
    <lineage>
        <taxon>Eukaryota</taxon>
        <taxon>Metazoa</taxon>
        <taxon>Ecdysozoa</taxon>
        <taxon>Nematoda</taxon>
        <taxon>Chromadorea</taxon>
        <taxon>Rhabditida</taxon>
        <taxon>Tylenchina</taxon>
        <taxon>Tylenchomorpha</taxon>
        <taxon>Tylenchoidea</taxon>
        <taxon>Meloidogynidae</taxon>
        <taxon>Meloidogyninae</taxon>
        <taxon>Meloidogyne</taxon>
    </lineage>
</organism>
<dbReference type="OrthoDB" id="1742084at2759"/>
<keyword evidence="1 2" id="KW-0103">Bromodomain</keyword>
<feature type="region of interest" description="Disordered" evidence="3">
    <location>
        <begin position="432"/>
        <end position="527"/>
    </location>
</feature>
<evidence type="ECO:0000256" key="3">
    <source>
        <dbReference type="SAM" id="MobiDB-lite"/>
    </source>
</evidence>
<accession>A0A6V7XXW5</accession>
<proteinExistence type="predicted"/>
<feature type="compositionally biased region" description="Low complexity" evidence="3">
    <location>
        <begin position="767"/>
        <end position="781"/>
    </location>
</feature>
<dbReference type="SMART" id="SM00297">
    <property type="entry name" value="BROMO"/>
    <property type="match status" value="1"/>
</dbReference>
<feature type="domain" description="Bromo" evidence="4">
    <location>
        <begin position="604"/>
        <end position="674"/>
    </location>
</feature>
<feature type="region of interest" description="Disordered" evidence="3">
    <location>
        <begin position="340"/>
        <end position="394"/>
    </location>
</feature>